<reference evidence="2 3" key="1">
    <citation type="submission" date="2021-01" db="EMBL/GenBank/DDBJ databases">
        <title>Whole genome shotgun sequence of Microbispora siamensis NBRC 104113.</title>
        <authorList>
            <person name="Komaki H."/>
            <person name="Tamura T."/>
        </authorList>
    </citation>
    <scope>NUCLEOTIDE SEQUENCE [LARGE SCALE GENOMIC DNA]</scope>
    <source>
        <strain evidence="2 3">NBRC 104113</strain>
    </source>
</reference>
<proteinExistence type="predicted"/>
<evidence type="ECO:0000256" key="1">
    <source>
        <dbReference type="SAM" id="MobiDB-lite"/>
    </source>
</evidence>
<evidence type="ECO:0000313" key="3">
    <source>
        <dbReference type="Proteomes" id="UP000660454"/>
    </source>
</evidence>
<dbReference type="Proteomes" id="UP000660454">
    <property type="component" value="Unassembled WGS sequence"/>
</dbReference>
<evidence type="ECO:0000313" key="2">
    <source>
        <dbReference type="EMBL" id="GIH59440.1"/>
    </source>
</evidence>
<feature type="compositionally biased region" description="Basic residues" evidence="1">
    <location>
        <begin position="1"/>
        <end position="12"/>
    </location>
</feature>
<sequence>MSGSLHRGRTARSRAADAWSGREQAEAFNLPEVLVRLAGPDPRAADDAELTDLFEQDQGDRYEDGVVEGSGTRDLARRRRAMELLALGRVRSPRDYYHLAMVLQHSGLLEHYHLGFELARRSAAAGFRPARWLAAAALDRWLLHRGLPQRYGTQYVDTGGRWRLYRVDPATTDEERIAWDVPPLADALRRAEEMNGERPGLDEDTEG</sequence>
<name>A0ABQ4GDI9_9ACTN</name>
<dbReference type="RefSeq" id="WP_204046663.1">
    <property type="nucleotide sequence ID" value="NZ_BOOF01000001.1"/>
</dbReference>
<organism evidence="2 3">
    <name type="scientific">Microbispora siamensis</name>
    <dbReference type="NCBI Taxonomy" id="564413"/>
    <lineage>
        <taxon>Bacteria</taxon>
        <taxon>Bacillati</taxon>
        <taxon>Actinomycetota</taxon>
        <taxon>Actinomycetes</taxon>
        <taxon>Streptosporangiales</taxon>
        <taxon>Streptosporangiaceae</taxon>
        <taxon>Microbispora</taxon>
    </lineage>
</organism>
<accession>A0ABQ4GDI9</accession>
<dbReference type="EMBL" id="BOOF01000001">
    <property type="protein sequence ID" value="GIH59440.1"/>
    <property type="molecule type" value="Genomic_DNA"/>
</dbReference>
<protein>
    <recommendedName>
        <fullName evidence="4">DUF4240 domain-containing protein</fullName>
    </recommendedName>
</protein>
<evidence type="ECO:0008006" key="4">
    <source>
        <dbReference type="Google" id="ProtNLM"/>
    </source>
</evidence>
<feature type="region of interest" description="Disordered" evidence="1">
    <location>
        <begin position="1"/>
        <end position="21"/>
    </location>
</feature>
<comment type="caution">
    <text evidence="2">The sequence shown here is derived from an EMBL/GenBank/DDBJ whole genome shotgun (WGS) entry which is preliminary data.</text>
</comment>
<gene>
    <name evidence="2" type="ORF">Msi02_02570</name>
</gene>
<keyword evidence="3" id="KW-1185">Reference proteome</keyword>